<dbReference type="Proteomes" id="UP000015531">
    <property type="component" value="Unassembled WGS sequence"/>
</dbReference>
<comment type="caution">
    <text evidence="2">The sequence shown here is derived from an EMBL/GenBank/DDBJ whole genome shotgun (WGS) entry which is preliminary data.</text>
</comment>
<dbReference type="RefSeq" id="WP_021224990.1">
    <property type="nucleotide sequence ID" value="NZ_ATDP01000073.1"/>
</dbReference>
<feature type="region of interest" description="Disordered" evidence="1">
    <location>
        <begin position="31"/>
        <end position="83"/>
    </location>
</feature>
<organism evidence="2 3">
    <name type="scientific">Sphingobium lactosutens DS20</name>
    <dbReference type="NCBI Taxonomy" id="1331060"/>
    <lineage>
        <taxon>Bacteria</taxon>
        <taxon>Pseudomonadati</taxon>
        <taxon>Pseudomonadota</taxon>
        <taxon>Alphaproteobacteria</taxon>
        <taxon>Sphingomonadales</taxon>
        <taxon>Sphingomonadaceae</taxon>
        <taxon>Sphingobium</taxon>
    </lineage>
</organism>
<name>T0HXY4_9SPHN</name>
<dbReference type="AlphaFoldDB" id="T0HXY4"/>
<evidence type="ECO:0000313" key="3">
    <source>
        <dbReference type="Proteomes" id="UP000015531"/>
    </source>
</evidence>
<gene>
    <name evidence="2" type="ORF">RLDS_05775</name>
</gene>
<sequence length="83" mass="9128">MRDIFQAIAEAIADMRERVVTEGWAGRTDLPNPAPDYHFDPGNPAPPPEPLDAMRALFGTAEPARDAPGMEKPGHEQGDDFER</sequence>
<dbReference type="OrthoDB" id="7595581at2"/>
<dbReference type="EMBL" id="ATDP01000073">
    <property type="protein sequence ID" value="EQB16943.1"/>
    <property type="molecule type" value="Genomic_DNA"/>
</dbReference>
<dbReference type="PATRIC" id="fig|1331060.3.peg.1076"/>
<proteinExistence type="predicted"/>
<protein>
    <submittedName>
        <fullName evidence="2">Uncharacterized protein</fullName>
    </submittedName>
</protein>
<accession>T0HXY4</accession>
<reference evidence="2 3" key="1">
    <citation type="journal article" date="2013" name="Genome Announc.">
        <title>Draft Genome Sequence of Sphingobium lactosutens Strain DS20T, Isolated from a Hexachlorocyclohexane Dumpsite.</title>
        <authorList>
            <person name="Kumar R."/>
            <person name="Dwivedi V."/>
            <person name="Negi V."/>
            <person name="Khurana J.P."/>
            <person name="Lal R."/>
        </authorList>
    </citation>
    <scope>NUCLEOTIDE SEQUENCE [LARGE SCALE GENOMIC DNA]</scope>
    <source>
        <strain evidence="2 3">DS20</strain>
    </source>
</reference>
<evidence type="ECO:0000313" key="2">
    <source>
        <dbReference type="EMBL" id="EQB16943.1"/>
    </source>
</evidence>
<keyword evidence="3" id="KW-1185">Reference proteome</keyword>
<feature type="compositionally biased region" description="Basic and acidic residues" evidence="1">
    <location>
        <begin position="63"/>
        <end position="83"/>
    </location>
</feature>
<evidence type="ECO:0000256" key="1">
    <source>
        <dbReference type="SAM" id="MobiDB-lite"/>
    </source>
</evidence>